<name>A0A379LJE0_9GAMM</name>
<dbReference type="Proteomes" id="UP000254123">
    <property type="component" value="Unassembled WGS sequence"/>
</dbReference>
<evidence type="ECO:0000256" key="1">
    <source>
        <dbReference type="ARBA" id="ARBA00004442"/>
    </source>
</evidence>
<dbReference type="EMBL" id="UGVC01000001">
    <property type="protein sequence ID" value="SUD90668.1"/>
    <property type="molecule type" value="Genomic_DNA"/>
</dbReference>
<dbReference type="CDD" id="cd07185">
    <property type="entry name" value="OmpA_C-like"/>
    <property type="match status" value="1"/>
</dbReference>
<evidence type="ECO:0000256" key="2">
    <source>
        <dbReference type="ARBA" id="ARBA00023136"/>
    </source>
</evidence>
<dbReference type="AlphaFoldDB" id="A0A379LJE0"/>
<dbReference type="InterPro" id="IPR036737">
    <property type="entry name" value="OmpA-like_sf"/>
</dbReference>
<keyword evidence="8" id="KW-1185">Reference proteome</keyword>
<accession>A0A379LJE0</accession>
<proteinExistence type="predicted"/>
<dbReference type="PANTHER" id="PTHR30329:SF21">
    <property type="entry name" value="LIPOPROTEIN YIAD-RELATED"/>
    <property type="match status" value="1"/>
</dbReference>
<dbReference type="PANTHER" id="PTHR30329">
    <property type="entry name" value="STATOR ELEMENT OF FLAGELLAR MOTOR COMPLEX"/>
    <property type="match status" value="1"/>
</dbReference>
<dbReference type="PRINTS" id="PR01021">
    <property type="entry name" value="OMPADOMAIN"/>
</dbReference>
<dbReference type="InterPro" id="IPR006664">
    <property type="entry name" value="OMP_bac"/>
</dbReference>
<evidence type="ECO:0000313" key="8">
    <source>
        <dbReference type="Proteomes" id="UP000254123"/>
    </source>
</evidence>
<feature type="domain" description="OmpA-like" evidence="6">
    <location>
        <begin position="174"/>
        <end position="290"/>
    </location>
</feature>
<evidence type="ECO:0000256" key="5">
    <source>
        <dbReference type="SAM" id="MobiDB-lite"/>
    </source>
</evidence>
<dbReference type="GO" id="GO:0009279">
    <property type="term" value="C:cell outer membrane"/>
    <property type="evidence" value="ECO:0007669"/>
    <property type="project" value="UniProtKB-SubCell"/>
</dbReference>
<keyword evidence="2 4" id="KW-0472">Membrane</keyword>
<dbReference type="InterPro" id="IPR006665">
    <property type="entry name" value="OmpA-like"/>
</dbReference>
<comment type="subcellular location">
    <subcellularLocation>
        <location evidence="1">Cell outer membrane</location>
    </subcellularLocation>
</comment>
<dbReference type="InterPro" id="IPR050330">
    <property type="entry name" value="Bact_OuterMem_StrucFunc"/>
</dbReference>
<reference evidence="7 8" key="1">
    <citation type="submission" date="2018-06" db="EMBL/GenBank/DDBJ databases">
        <authorList>
            <consortium name="Pathogen Informatics"/>
            <person name="Doyle S."/>
        </authorList>
    </citation>
    <scope>NUCLEOTIDE SEQUENCE [LARGE SCALE GENOMIC DNA]</scope>
    <source>
        <strain evidence="7 8">NCTC10526</strain>
    </source>
</reference>
<dbReference type="RefSeq" id="WP_028859972.1">
    <property type="nucleotide sequence ID" value="NZ_CAJHAQ010000001.1"/>
</dbReference>
<gene>
    <name evidence="7" type="primary">oprF_2</name>
    <name evidence="7" type="ORF">NCTC10526_01010</name>
</gene>
<organism evidence="7 8">
    <name type="scientific">Psychrobacter phenylpyruvicus</name>
    <dbReference type="NCBI Taxonomy" id="29432"/>
    <lineage>
        <taxon>Bacteria</taxon>
        <taxon>Pseudomonadati</taxon>
        <taxon>Pseudomonadota</taxon>
        <taxon>Gammaproteobacteria</taxon>
        <taxon>Moraxellales</taxon>
        <taxon>Moraxellaceae</taxon>
        <taxon>Psychrobacter</taxon>
    </lineage>
</organism>
<dbReference type="Pfam" id="PF00691">
    <property type="entry name" value="OmpA"/>
    <property type="match status" value="1"/>
</dbReference>
<dbReference type="SUPFAM" id="SSF103088">
    <property type="entry name" value="OmpA-like"/>
    <property type="match status" value="1"/>
</dbReference>
<dbReference type="PROSITE" id="PS51123">
    <property type="entry name" value="OMPA_2"/>
    <property type="match status" value="1"/>
</dbReference>
<dbReference type="STRING" id="1123034.GCA_000685805_02571"/>
<evidence type="ECO:0000256" key="3">
    <source>
        <dbReference type="ARBA" id="ARBA00023237"/>
    </source>
</evidence>
<sequence>MRQVNNTKWDKSGSTFNILDDSGLQNNQSRVVFFQRSDISSDNLKAVNDFTRSVVVGINNQFQISLQPNHFSEVMVCSGQVNLSVESTGYDTNKLANVSVQSNLQPKHTYYYSVTAAVDNELPTIKAVDAEKAIKLLQGLNTQTHQISRVTADNCYPSAVNNKSNQTKPAASPEVQVNAPLTLDVFFDFDSFQLKDSAHPKLKAVTEYMRKYPNTTVLLESHTDNKGAASYNLNLSNKRGNSVKNALTNQFGIDSQRIITKTHGDLQPVDTNDTEQGRQNNRRVVATIKP</sequence>
<feature type="region of interest" description="Disordered" evidence="5">
    <location>
        <begin position="262"/>
        <end position="281"/>
    </location>
</feature>
<evidence type="ECO:0000259" key="6">
    <source>
        <dbReference type="PROSITE" id="PS51123"/>
    </source>
</evidence>
<evidence type="ECO:0000313" key="7">
    <source>
        <dbReference type="EMBL" id="SUD90668.1"/>
    </source>
</evidence>
<dbReference type="Gene3D" id="3.30.1330.60">
    <property type="entry name" value="OmpA-like domain"/>
    <property type="match status" value="1"/>
</dbReference>
<keyword evidence="3" id="KW-0998">Cell outer membrane</keyword>
<evidence type="ECO:0000256" key="4">
    <source>
        <dbReference type="PROSITE-ProRule" id="PRU00473"/>
    </source>
</evidence>
<protein>
    <submittedName>
        <fullName evidence="7">Outer membrane porin F</fullName>
    </submittedName>
</protein>